<evidence type="ECO:0000313" key="4">
    <source>
        <dbReference type="Proteomes" id="UP000245207"/>
    </source>
</evidence>
<evidence type="ECO:0000256" key="2">
    <source>
        <dbReference type="SAM" id="Phobius"/>
    </source>
</evidence>
<dbReference type="Proteomes" id="UP000245207">
    <property type="component" value="Unassembled WGS sequence"/>
</dbReference>
<feature type="region of interest" description="Disordered" evidence="1">
    <location>
        <begin position="1"/>
        <end position="49"/>
    </location>
</feature>
<dbReference type="EMBL" id="PKPP01012921">
    <property type="protein sequence ID" value="PWA41669.1"/>
    <property type="molecule type" value="Genomic_DNA"/>
</dbReference>
<keyword evidence="4" id="KW-1185">Reference proteome</keyword>
<keyword evidence="2" id="KW-0812">Transmembrane</keyword>
<accession>A0A2U1KY61</accession>
<evidence type="ECO:0000313" key="3">
    <source>
        <dbReference type="EMBL" id="PWA41669.1"/>
    </source>
</evidence>
<keyword evidence="2" id="KW-1133">Transmembrane helix</keyword>
<keyword evidence="2" id="KW-0472">Membrane</keyword>
<organism evidence="3 4">
    <name type="scientific">Artemisia annua</name>
    <name type="common">Sweet wormwood</name>
    <dbReference type="NCBI Taxonomy" id="35608"/>
    <lineage>
        <taxon>Eukaryota</taxon>
        <taxon>Viridiplantae</taxon>
        <taxon>Streptophyta</taxon>
        <taxon>Embryophyta</taxon>
        <taxon>Tracheophyta</taxon>
        <taxon>Spermatophyta</taxon>
        <taxon>Magnoliopsida</taxon>
        <taxon>eudicotyledons</taxon>
        <taxon>Gunneridae</taxon>
        <taxon>Pentapetalae</taxon>
        <taxon>asterids</taxon>
        <taxon>campanulids</taxon>
        <taxon>Asterales</taxon>
        <taxon>Asteraceae</taxon>
        <taxon>Asteroideae</taxon>
        <taxon>Anthemideae</taxon>
        <taxon>Artemisiinae</taxon>
        <taxon>Artemisia</taxon>
    </lineage>
</organism>
<evidence type="ECO:0000256" key="1">
    <source>
        <dbReference type="SAM" id="MobiDB-lite"/>
    </source>
</evidence>
<comment type="caution">
    <text evidence="3">The sequence shown here is derived from an EMBL/GenBank/DDBJ whole genome shotgun (WGS) entry which is preliminary data.</text>
</comment>
<name>A0A2U1KY61_ARTAN</name>
<reference evidence="3 4" key="1">
    <citation type="journal article" date="2018" name="Mol. Plant">
        <title>The genome of Artemisia annua provides insight into the evolution of Asteraceae family and artemisinin biosynthesis.</title>
        <authorList>
            <person name="Shen Q."/>
            <person name="Zhang L."/>
            <person name="Liao Z."/>
            <person name="Wang S."/>
            <person name="Yan T."/>
            <person name="Shi P."/>
            <person name="Liu M."/>
            <person name="Fu X."/>
            <person name="Pan Q."/>
            <person name="Wang Y."/>
            <person name="Lv Z."/>
            <person name="Lu X."/>
            <person name="Zhang F."/>
            <person name="Jiang W."/>
            <person name="Ma Y."/>
            <person name="Chen M."/>
            <person name="Hao X."/>
            <person name="Li L."/>
            <person name="Tang Y."/>
            <person name="Lv G."/>
            <person name="Zhou Y."/>
            <person name="Sun X."/>
            <person name="Brodelius P.E."/>
            <person name="Rose J.K.C."/>
            <person name="Tang K."/>
        </authorList>
    </citation>
    <scope>NUCLEOTIDE SEQUENCE [LARGE SCALE GENOMIC DNA]</scope>
    <source>
        <strain evidence="4">cv. Huhao1</strain>
        <tissue evidence="3">Leaf</tissue>
    </source>
</reference>
<dbReference type="AlphaFoldDB" id="A0A2U1KY61"/>
<gene>
    <name evidence="3" type="ORF">CTI12_AA551930</name>
</gene>
<proteinExistence type="predicted"/>
<sequence length="116" mass="12440">MSKDGVIGLADQTSNSKGSFASLADQRSNNERDNGTNEPSGKVQVDGNKNVNRFECSSRGVQQSASSATLRVAGLAVFCHVACIYCSLIIISKRPKVSHFLNMNLGLKTLHTGVQR</sequence>
<feature type="transmembrane region" description="Helical" evidence="2">
    <location>
        <begin position="72"/>
        <end position="91"/>
    </location>
</feature>
<protein>
    <submittedName>
        <fullName evidence="3">Uncharacterized protein</fullName>
    </submittedName>
</protein>